<dbReference type="AlphaFoldDB" id="A0A7R9L374"/>
<keyword evidence="3" id="KW-1185">Reference proteome</keyword>
<feature type="compositionally biased region" description="Low complexity" evidence="1">
    <location>
        <begin position="108"/>
        <end position="119"/>
    </location>
</feature>
<evidence type="ECO:0000313" key="2">
    <source>
        <dbReference type="EMBL" id="CAD7634025.1"/>
    </source>
</evidence>
<sequence>MEASQSFKNKTMESSILMDSSTKRGSFVQEKAHQRIRSGSFIHDSINSSVDYPAYIPWQTLSSDLSDRLRQGSVRINRSNIVEWTTIKEENERAPLLEHLARKYEPTSGSDESSGSDYSKPGVTDALRGGQALR</sequence>
<reference evidence="2" key="1">
    <citation type="submission" date="2020-11" db="EMBL/GenBank/DDBJ databases">
        <authorList>
            <person name="Tran Van P."/>
        </authorList>
    </citation>
    <scope>NUCLEOTIDE SEQUENCE</scope>
</reference>
<proteinExistence type="predicted"/>
<name>A0A7R9L374_9ACAR</name>
<protein>
    <submittedName>
        <fullName evidence="2">Uncharacterized protein</fullName>
    </submittedName>
</protein>
<gene>
    <name evidence="2" type="ORF">OSB1V03_LOCUS14421</name>
</gene>
<evidence type="ECO:0000313" key="3">
    <source>
        <dbReference type="Proteomes" id="UP000759131"/>
    </source>
</evidence>
<feature type="region of interest" description="Disordered" evidence="1">
    <location>
        <begin position="100"/>
        <end position="134"/>
    </location>
</feature>
<evidence type="ECO:0000256" key="1">
    <source>
        <dbReference type="SAM" id="MobiDB-lite"/>
    </source>
</evidence>
<dbReference type="Proteomes" id="UP000759131">
    <property type="component" value="Unassembled WGS sequence"/>
</dbReference>
<dbReference type="OrthoDB" id="6528621at2759"/>
<organism evidence="2">
    <name type="scientific">Medioppia subpectinata</name>
    <dbReference type="NCBI Taxonomy" id="1979941"/>
    <lineage>
        <taxon>Eukaryota</taxon>
        <taxon>Metazoa</taxon>
        <taxon>Ecdysozoa</taxon>
        <taxon>Arthropoda</taxon>
        <taxon>Chelicerata</taxon>
        <taxon>Arachnida</taxon>
        <taxon>Acari</taxon>
        <taxon>Acariformes</taxon>
        <taxon>Sarcoptiformes</taxon>
        <taxon>Oribatida</taxon>
        <taxon>Brachypylina</taxon>
        <taxon>Oppioidea</taxon>
        <taxon>Oppiidae</taxon>
        <taxon>Medioppia</taxon>
    </lineage>
</organism>
<feature type="non-terminal residue" evidence="2">
    <location>
        <position position="134"/>
    </location>
</feature>
<dbReference type="EMBL" id="OC868401">
    <property type="protein sequence ID" value="CAD7634025.1"/>
    <property type="molecule type" value="Genomic_DNA"/>
</dbReference>
<accession>A0A7R9L374</accession>
<dbReference type="EMBL" id="CAJPIZ010013826">
    <property type="protein sequence ID" value="CAG2114455.1"/>
    <property type="molecule type" value="Genomic_DNA"/>
</dbReference>